<proteinExistence type="predicted"/>
<keyword evidence="2" id="KW-1185">Reference proteome</keyword>
<protein>
    <submittedName>
        <fullName evidence="1">Uncharacterized protein</fullName>
    </submittedName>
</protein>
<dbReference type="AlphaFoldDB" id="A0A4C1YMS8"/>
<accession>A0A4C1YMS8</accession>
<name>A0A4C1YMS8_EUMVA</name>
<organism evidence="1 2">
    <name type="scientific">Eumeta variegata</name>
    <name type="common">Bagworm moth</name>
    <name type="synonym">Eumeta japonica</name>
    <dbReference type="NCBI Taxonomy" id="151549"/>
    <lineage>
        <taxon>Eukaryota</taxon>
        <taxon>Metazoa</taxon>
        <taxon>Ecdysozoa</taxon>
        <taxon>Arthropoda</taxon>
        <taxon>Hexapoda</taxon>
        <taxon>Insecta</taxon>
        <taxon>Pterygota</taxon>
        <taxon>Neoptera</taxon>
        <taxon>Endopterygota</taxon>
        <taxon>Lepidoptera</taxon>
        <taxon>Glossata</taxon>
        <taxon>Ditrysia</taxon>
        <taxon>Tineoidea</taxon>
        <taxon>Psychidae</taxon>
        <taxon>Oiketicinae</taxon>
        <taxon>Eumeta</taxon>
    </lineage>
</organism>
<gene>
    <name evidence="1" type="ORF">EVAR_74694_1</name>
</gene>
<evidence type="ECO:0000313" key="1">
    <source>
        <dbReference type="EMBL" id="GBP76212.1"/>
    </source>
</evidence>
<dbReference type="Proteomes" id="UP000299102">
    <property type="component" value="Unassembled WGS sequence"/>
</dbReference>
<dbReference type="EMBL" id="BGZK01001281">
    <property type="protein sequence ID" value="GBP76212.1"/>
    <property type="molecule type" value="Genomic_DNA"/>
</dbReference>
<comment type="caution">
    <text evidence="1">The sequence shown here is derived from an EMBL/GenBank/DDBJ whole genome shotgun (WGS) entry which is preliminary data.</text>
</comment>
<evidence type="ECO:0000313" key="2">
    <source>
        <dbReference type="Proteomes" id="UP000299102"/>
    </source>
</evidence>
<dbReference type="OrthoDB" id="10017160at2759"/>
<reference evidence="1 2" key="1">
    <citation type="journal article" date="2019" name="Commun. Biol.">
        <title>The bagworm genome reveals a unique fibroin gene that provides high tensile strength.</title>
        <authorList>
            <person name="Kono N."/>
            <person name="Nakamura H."/>
            <person name="Ohtoshi R."/>
            <person name="Tomita M."/>
            <person name="Numata K."/>
            <person name="Arakawa K."/>
        </authorList>
    </citation>
    <scope>NUCLEOTIDE SEQUENCE [LARGE SCALE GENOMIC DNA]</scope>
</reference>
<sequence>MKLHPIPNVVALIIRLREGCLSTATTEDNISAVQLMIETGKKMTNQQIRTSLGIAMNQVHKILHEHLAVRPDLAPWDFYLFPNLKETKTSSKSGLRTPRMQWLNMKRPSKRPLNATSPLDEGLSIKQNVQIRVSVHRQAKECVGLVSTTRLGTGLTVDGKRKLNL</sequence>